<evidence type="ECO:0000259" key="4">
    <source>
        <dbReference type="PROSITE" id="PS50987"/>
    </source>
</evidence>
<keyword evidence="2" id="KW-0238">DNA-binding</keyword>
<dbReference type="PANTHER" id="PTHR33154">
    <property type="entry name" value="TRANSCRIPTIONAL REGULATOR, ARSR FAMILY"/>
    <property type="match status" value="1"/>
</dbReference>
<dbReference type="InterPro" id="IPR011991">
    <property type="entry name" value="ArsR-like_HTH"/>
</dbReference>
<feature type="domain" description="HTH arsR-type" evidence="4">
    <location>
        <begin position="1"/>
        <end position="93"/>
    </location>
</feature>
<dbReference type="EMBL" id="ATHO01000023">
    <property type="protein sequence ID" value="EQB11628.1"/>
    <property type="molecule type" value="Genomic_DNA"/>
</dbReference>
<dbReference type="PRINTS" id="PR00778">
    <property type="entry name" value="HTHARSR"/>
</dbReference>
<proteinExistence type="predicted"/>
<reference evidence="5 6" key="1">
    <citation type="journal article" date="2013" name="Genome Announc.">
        <title>Draft Genome Sequence of Sphingobium quisquiliarum Strain P25T, a Novel Hexachlorocyclohexane (HCH)-Degrading Bacterium Isolated from an HCH Dumpsite.</title>
        <authorList>
            <person name="Kumar Singh A."/>
            <person name="Sangwan N."/>
            <person name="Sharma A."/>
            <person name="Gupta V."/>
            <person name="Khurana J.P."/>
            <person name="Lal R."/>
        </authorList>
    </citation>
    <scope>NUCLEOTIDE SEQUENCE [LARGE SCALE GENOMIC DNA]</scope>
    <source>
        <strain evidence="5 6">P25</strain>
    </source>
</reference>
<organism evidence="5 6">
    <name type="scientific">Sphingobium quisquiliarum P25</name>
    <dbReference type="NCBI Taxonomy" id="1329909"/>
    <lineage>
        <taxon>Bacteria</taxon>
        <taxon>Pseudomonadati</taxon>
        <taxon>Pseudomonadota</taxon>
        <taxon>Alphaproteobacteria</taxon>
        <taxon>Sphingomonadales</taxon>
        <taxon>Sphingomonadaceae</taxon>
        <taxon>Sphingobium</taxon>
    </lineage>
</organism>
<keyword evidence="3" id="KW-0804">Transcription</keyword>
<dbReference type="AlphaFoldDB" id="T0HHJ3"/>
<dbReference type="Proteomes" id="UP000015525">
    <property type="component" value="Unassembled WGS sequence"/>
</dbReference>
<sequence>MELNKLPIFAALGQPTRWRTFELLLGKGEHGMLQGEIAKSLNVDKNLMSTHLKVLREAGLVASEKNGREVTYRVTPAVARETAATLLKAIDKS</sequence>
<keyword evidence="1" id="KW-0805">Transcription regulation</keyword>
<dbReference type="NCBIfam" id="NF033788">
    <property type="entry name" value="HTH_metalloreg"/>
    <property type="match status" value="1"/>
</dbReference>
<keyword evidence="6" id="KW-1185">Reference proteome</keyword>
<dbReference type="InterPro" id="IPR000835">
    <property type="entry name" value="HTH_MarR-typ"/>
</dbReference>
<dbReference type="Gene3D" id="1.10.10.10">
    <property type="entry name" value="Winged helix-like DNA-binding domain superfamily/Winged helix DNA-binding domain"/>
    <property type="match status" value="1"/>
</dbReference>
<evidence type="ECO:0000313" key="5">
    <source>
        <dbReference type="EMBL" id="EQB11628.1"/>
    </source>
</evidence>
<dbReference type="InterPro" id="IPR036390">
    <property type="entry name" value="WH_DNA-bd_sf"/>
</dbReference>
<dbReference type="SMART" id="SM00418">
    <property type="entry name" value="HTH_ARSR"/>
    <property type="match status" value="1"/>
</dbReference>
<dbReference type="PROSITE" id="PS50987">
    <property type="entry name" value="HTH_ARSR_2"/>
    <property type="match status" value="1"/>
</dbReference>
<dbReference type="RefSeq" id="WP_021236963.1">
    <property type="nucleotide sequence ID" value="NZ_ATHO01000023.1"/>
</dbReference>
<dbReference type="GO" id="GO:0003677">
    <property type="term" value="F:DNA binding"/>
    <property type="evidence" value="ECO:0007669"/>
    <property type="project" value="UniProtKB-KW"/>
</dbReference>
<name>T0HHJ3_9SPHN</name>
<dbReference type="PANTHER" id="PTHR33154:SF33">
    <property type="entry name" value="TRANSCRIPTIONAL REPRESSOR SDPR"/>
    <property type="match status" value="1"/>
</dbReference>
<evidence type="ECO:0000256" key="1">
    <source>
        <dbReference type="ARBA" id="ARBA00023015"/>
    </source>
</evidence>
<dbReference type="InterPro" id="IPR001845">
    <property type="entry name" value="HTH_ArsR_DNA-bd_dom"/>
</dbReference>
<dbReference type="InterPro" id="IPR036388">
    <property type="entry name" value="WH-like_DNA-bd_sf"/>
</dbReference>
<gene>
    <name evidence="5" type="ORF">L288_03265</name>
</gene>
<dbReference type="SUPFAM" id="SSF46785">
    <property type="entry name" value="Winged helix' DNA-binding domain"/>
    <property type="match status" value="1"/>
</dbReference>
<accession>T0HHJ3</accession>
<evidence type="ECO:0000256" key="3">
    <source>
        <dbReference type="ARBA" id="ARBA00023163"/>
    </source>
</evidence>
<evidence type="ECO:0000256" key="2">
    <source>
        <dbReference type="ARBA" id="ARBA00023125"/>
    </source>
</evidence>
<dbReference type="InterPro" id="IPR051081">
    <property type="entry name" value="HTH_MetalResp_TranReg"/>
</dbReference>
<dbReference type="PATRIC" id="fig|1329909.3.peg.615"/>
<comment type="caution">
    <text evidence="5">The sequence shown here is derived from an EMBL/GenBank/DDBJ whole genome shotgun (WGS) entry which is preliminary data.</text>
</comment>
<dbReference type="GO" id="GO:0003700">
    <property type="term" value="F:DNA-binding transcription factor activity"/>
    <property type="evidence" value="ECO:0007669"/>
    <property type="project" value="InterPro"/>
</dbReference>
<dbReference type="Pfam" id="PF12802">
    <property type="entry name" value="MarR_2"/>
    <property type="match status" value="1"/>
</dbReference>
<dbReference type="CDD" id="cd00090">
    <property type="entry name" value="HTH_ARSR"/>
    <property type="match status" value="1"/>
</dbReference>
<evidence type="ECO:0000313" key="6">
    <source>
        <dbReference type="Proteomes" id="UP000015525"/>
    </source>
</evidence>
<protein>
    <recommendedName>
        <fullName evidence="4">HTH arsR-type domain-containing protein</fullName>
    </recommendedName>
</protein>